<reference evidence="1 2" key="1">
    <citation type="submission" date="2018-07" db="EMBL/GenBank/DDBJ databases">
        <title>Lottiidibacillus patelloidae gen. nov., sp. nov., isolated from the intestinal tract of a marine limpet and the reclassification of B. taeanensis BH030017T, B. algicola KMM 3737T and B. hwajinpoensis SW-72T as genus Lottiidibacillus.</title>
        <authorList>
            <person name="Liu R."/>
            <person name="Huang Z."/>
        </authorList>
    </citation>
    <scope>NUCLEOTIDE SEQUENCE [LARGE SCALE GENOMIC DNA]</scope>
    <source>
        <strain evidence="1 2">BH030017</strain>
    </source>
</reference>
<dbReference type="Proteomes" id="UP000253314">
    <property type="component" value="Unassembled WGS sequence"/>
</dbReference>
<dbReference type="OrthoDB" id="2082444at2"/>
<dbReference type="Pfam" id="PF26595">
    <property type="entry name" value="A_ENA"/>
    <property type="match status" value="1"/>
</dbReference>
<dbReference type="AlphaFoldDB" id="A0A366XWG2"/>
<proteinExistence type="predicted"/>
<keyword evidence="2" id="KW-1185">Reference proteome</keyword>
<dbReference type="InterPro" id="IPR058705">
    <property type="entry name" value="A_ENA"/>
</dbReference>
<organism evidence="1 2">
    <name type="scientific">Bacillus taeanensis</name>
    <dbReference type="NCBI Taxonomy" id="273032"/>
    <lineage>
        <taxon>Bacteria</taxon>
        <taxon>Bacillati</taxon>
        <taxon>Bacillota</taxon>
        <taxon>Bacilli</taxon>
        <taxon>Bacillales</taxon>
        <taxon>Bacillaceae</taxon>
        <taxon>Bacillus</taxon>
    </lineage>
</organism>
<evidence type="ECO:0000313" key="2">
    <source>
        <dbReference type="Proteomes" id="UP000253314"/>
    </source>
</evidence>
<protein>
    <submittedName>
        <fullName evidence="1">Uncharacterized protein</fullName>
    </submittedName>
</protein>
<sequence length="104" mass="11735">MKGGTALSFPDIEKILSITRLDREDAINLLLVSIAMEEISLSHILNAEAKKIDTAVQKDTVTIRQLLAINRSVEKVLKNVIKKEMILQFKLENILELEADENFS</sequence>
<gene>
    <name evidence="1" type="ORF">DS031_08920</name>
</gene>
<evidence type="ECO:0000313" key="1">
    <source>
        <dbReference type="EMBL" id="RBW69966.1"/>
    </source>
</evidence>
<name>A0A366XWG2_9BACI</name>
<dbReference type="EMBL" id="QOCW01000007">
    <property type="protein sequence ID" value="RBW69966.1"/>
    <property type="molecule type" value="Genomic_DNA"/>
</dbReference>
<comment type="caution">
    <text evidence="1">The sequence shown here is derived from an EMBL/GenBank/DDBJ whole genome shotgun (WGS) entry which is preliminary data.</text>
</comment>
<accession>A0A366XWG2</accession>